<evidence type="ECO:0000313" key="1">
    <source>
        <dbReference type="EMBL" id="TYT74063.1"/>
    </source>
</evidence>
<evidence type="ECO:0000313" key="2">
    <source>
        <dbReference type="Proteomes" id="UP000321899"/>
    </source>
</evidence>
<comment type="caution">
    <text evidence="1">The sequence shown here is derived from an EMBL/GenBank/DDBJ whole genome shotgun (WGS) entry which is preliminary data.</text>
</comment>
<accession>A0A5S5MEB2</accession>
<gene>
    <name evidence="1" type="ORF">FIM25_11655</name>
</gene>
<dbReference type="OrthoDB" id="9861520at2"/>
<name>A0A5S5MEB2_9BACT</name>
<protein>
    <submittedName>
        <fullName evidence="1">Uncharacterized protein</fullName>
    </submittedName>
</protein>
<proteinExistence type="predicted"/>
<keyword evidence="2" id="KW-1185">Reference proteome</keyword>
<dbReference type="EMBL" id="VDMB01000015">
    <property type="protein sequence ID" value="TYT74063.1"/>
    <property type="molecule type" value="Genomic_DNA"/>
</dbReference>
<organism evidence="1 2">
    <name type="scientific">Desulfobotulus mexicanus</name>
    <dbReference type="NCBI Taxonomy" id="2586642"/>
    <lineage>
        <taxon>Bacteria</taxon>
        <taxon>Pseudomonadati</taxon>
        <taxon>Thermodesulfobacteriota</taxon>
        <taxon>Desulfobacteria</taxon>
        <taxon>Desulfobacterales</taxon>
        <taxon>Desulfobacteraceae</taxon>
        <taxon>Desulfobotulus</taxon>
    </lineage>
</organism>
<reference evidence="1 2" key="1">
    <citation type="submission" date="2019-06" db="EMBL/GenBank/DDBJ databases">
        <title>Desulfobotulus mexicanus sp. nov., a novel sulfate-reducing bacterium isolated from the sediment of an alkaline crater lake in Mexico.</title>
        <authorList>
            <person name="Hirschler-Rea A."/>
        </authorList>
    </citation>
    <scope>NUCLEOTIDE SEQUENCE [LARGE SCALE GENOMIC DNA]</scope>
    <source>
        <strain evidence="1 2">PAR22N</strain>
    </source>
</reference>
<dbReference type="Proteomes" id="UP000321899">
    <property type="component" value="Unassembled WGS sequence"/>
</dbReference>
<sequence length="102" mass="11618">MAQLYCKAHWLFAGDVAIVSDQSFAGLCERSGKLSEPTQRQRVQACYGNKKAYPACGGEFLPVPHRAKSFRIRLRHGQTAWVPVHLSDRYDTYKIVLNNHKK</sequence>
<dbReference type="AlphaFoldDB" id="A0A5S5MEB2"/>